<dbReference type="CDD" id="cd03747">
    <property type="entry name" value="Ntn_PGA_like"/>
    <property type="match status" value="1"/>
</dbReference>
<dbReference type="InterPro" id="IPR043146">
    <property type="entry name" value="Penicillin_amidase_N_B-knob"/>
</dbReference>
<dbReference type="PANTHER" id="PTHR34218">
    <property type="entry name" value="PEPTIDASE S45 PENICILLIN AMIDASE"/>
    <property type="match status" value="1"/>
</dbReference>
<proteinExistence type="inferred from homology"/>
<dbReference type="SUPFAM" id="SSF56235">
    <property type="entry name" value="N-terminal nucleophile aminohydrolases (Ntn hydrolases)"/>
    <property type="match status" value="1"/>
</dbReference>
<dbReference type="InterPro" id="IPR002692">
    <property type="entry name" value="S45"/>
</dbReference>
<evidence type="ECO:0000256" key="4">
    <source>
        <dbReference type="ARBA" id="ARBA00038735"/>
    </source>
</evidence>
<dbReference type="InterPro" id="IPR014395">
    <property type="entry name" value="Pen/GL7ACA/AHL_acylase"/>
</dbReference>
<name>A0ABY2W315_9GAMM</name>
<evidence type="ECO:0000256" key="3">
    <source>
        <dbReference type="ARBA" id="ARBA00023145"/>
    </source>
</evidence>
<evidence type="ECO:0000313" key="6">
    <source>
        <dbReference type="Proteomes" id="UP000307164"/>
    </source>
</evidence>
<dbReference type="Gene3D" id="1.10.1400.10">
    <property type="match status" value="1"/>
</dbReference>
<dbReference type="Gene3D" id="3.60.20.10">
    <property type="entry name" value="Glutamine Phosphoribosylpyrophosphate, subunit 1, domain 1"/>
    <property type="match status" value="1"/>
</dbReference>
<comment type="similarity">
    <text evidence="1">Belongs to the peptidase S45 family.</text>
</comment>
<comment type="subunit">
    <text evidence="4">Heterodimer of an alpha subunit and a beta subunit processed from the same precursor.</text>
</comment>
<dbReference type="PANTHER" id="PTHR34218:SF4">
    <property type="entry name" value="ACYL-HOMOSERINE LACTONE ACYLASE QUIP"/>
    <property type="match status" value="1"/>
</dbReference>
<reference evidence="5 6" key="1">
    <citation type="submission" date="2018-01" db="EMBL/GenBank/DDBJ databases">
        <authorList>
            <person name="Paulsen S."/>
            <person name="Gram L.K."/>
        </authorList>
    </citation>
    <scope>NUCLEOTIDE SEQUENCE [LARGE SCALE GENOMIC DNA]</scope>
    <source>
        <strain evidence="5 6">S3895</strain>
    </source>
</reference>
<dbReference type="EMBL" id="PNBW01000005">
    <property type="protein sequence ID" value="TMO78940.1"/>
    <property type="molecule type" value="Genomic_DNA"/>
</dbReference>
<dbReference type="InterPro" id="IPR029055">
    <property type="entry name" value="Ntn_hydrolases_N"/>
</dbReference>
<evidence type="ECO:0000313" key="5">
    <source>
        <dbReference type="EMBL" id="TMO78940.1"/>
    </source>
</evidence>
<accession>A0ABY2W315</accession>
<dbReference type="RefSeq" id="WP_138674453.1">
    <property type="nucleotide sequence ID" value="NZ_PNBW01000005.1"/>
</dbReference>
<organism evidence="5 6">
    <name type="scientific">Pseudoalteromonas aurantia</name>
    <dbReference type="NCBI Taxonomy" id="43654"/>
    <lineage>
        <taxon>Bacteria</taxon>
        <taxon>Pseudomonadati</taxon>
        <taxon>Pseudomonadota</taxon>
        <taxon>Gammaproteobacteria</taxon>
        <taxon>Alteromonadales</taxon>
        <taxon>Pseudoalteromonadaceae</taxon>
        <taxon>Pseudoalteromonas</taxon>
    </lineage>
</organism>
<keyword evidence="6" id="KW-1185">Reference proteome</keyword>
<dbReference type="Gene3D" id="1.10.439.10">
    <property type="entry name" value="Penicillin Amidohydrolase, domain 1"/>
    <property type="match status" value="1"/>
</dbReference>
<evidence type="ECO:0000256" key="1">
    <source>
        <dbReference type="ARBA" id="ARBA00006586"/>
    </source>
</evidence>
<protein>
    <submittedName>
        <fullName evidence="5">Penicillin acylase family protein</fullName>
    </submittedName>
</protein>
<sequence length="769" mass="84837">MLTWFKRILAGLVLLVLATTAALYGVLSLSLPSLDGTGTSNGINAATTVERDALGQAVITAQSREDAAYGLGFAHGQDRFFQMDLLRRNAAGELSELFGSAAIELDKTMRFHQLRKRSEYIVAHLPYDQQQVLAAYTQGVNEGRVQAGFQSFEYLLSGGPVKAWRSEDSILVIFSMYLDLQSANFERDKALIYLEHTFGKAMREFVLQPSIHQAALDGSVLPTRQVPIPQLDISLARAARADIHDIGSINLYGSNNWAVTGALTRSGKAMLSDDMHLGLAVPSIWYRAQLNYHSKNTPVTVTGVSLPGAPAIVVGTNDHIAWGFTNGYLDTADWIELSASDKTWQEEERIQLPDNEVHTYSLLMSKYGPVQQFNETAYALSWVAHQPYAVNLKLLAMETALTVDDALTLAPKVGIPVQNLMVVDKHGNAAWRLMGAIPARNNPADIAIEATSYSPQWQYNDTARPALKNPKNGKLWTANARVVSAQAHTRYGDGGYALGARAVQIRDRLLAKDRFNENDFNQLQHDNEAVFLAPWHQHLTALLSQNDASKARFANDLQHLAQWQACACADSVGYTLVKRFRTSLMNSAFAPVEAKMKEAGAGLRYIKRYLEPALWQLLEQKPQSWLNQHESWQALQLNAYEVAKQKLAAEFGPNMTSWQWGDVNALHIKHPFSTQLPILSQFLDMPTTKAFGDTYMPAVQGRHFGASQRFIAQPGALGNAIMTVAGGQSGHPLSPFYRAGFDGYAKGNATPLLPGRLVHALTIKPNQPE</sequence>
<dbReference type="PIRSF" id="PIRSF001227">
    <property type="entry name" value="Pen_acylase"/>
    <property type="match status" value="1"/>
</dbReference>
<dbReference type="Pfam" id="PF01804">
    <property type="entry name" value="Penicil_amidase"/>
    <property type="match status" value="1"/>
</dbReference>
<comment type="caution">
    <text evidence="5">The sequence shown here is derived from an EMBL/GenBank/DDBJ whole genome shotgun (WGS) entry which is preliminary data.</text>
</comment>
<keyword evidence="3" id="KW-0865">Zymogen</keyword>
<dbReference type="InterPro" id="IPR043147">
    <property type="entry name" value="Penicillin_amidase_A-knob"/>
</dbReference>
<reference evidence="6" key="2">
    <citation type="submission" date="2019-06" db="EMBL/GenBank/DDBJ databases">
        <title>Co-occurence of chitin degradation, pigmentation and bioactivity in marine Pseudoalteromonas.</title>
        <authorList>
            <person name="Sonnenschein E.C."/>
            <person name="Bech P.K."/>
        </authorList>
    </citation>
    <scope>NUCLEOTIDE SEQUENCE [LARGE SCALE GENOMIC DNA]</scope>
    <source>
        <strain evidence="6">S3895</strain>
    </source>
</reference>
<dbReference type="Proteomes" id="UP000307164">
    <property type="component" value="Unassembled WGS sequence"/>
</dbReference>
<dbReference type="Gene3D" id="2.30.120.10">
    <property type="match status" value="1"/>
</dbReference>
<keyword evidence="2" id="KW-0378">Hydrolase</keyword>
<gene>
    <name evidence="5" type="ORF">CWC20_00595</name>
</gene>
<evidence type="ECO:0000256" key="2">
    <source>
        <dbReference type="ARBA" id="ARBA00022801"/>
    </source>
</evidence>
<dbReference type="InterPro" id="IPR023343">
    <property type="entry name" value="Penicillin_amidase_dom1"/>
</dbReference>